<dbReference type="GO" id="GO:0005543">
    <property type="term" value="F:phospholipid binding"/>
    <property type="evidence" value="ECO:0007669"/>
    <property type="project" value="TreeGrafter"/>
</dbReference>
<dbReference type="PANTHER" id="PTHR33371:SF4">
    <property type="entry name" value="INTERMEMBRANE PHOSPHOLIPID TRANSPORT SYSTEM BINDING PROTEIN MLAD"/>
    <property type="match status" value="1"/>
</dbReference>
<dbReference type="Proteomes" id="UP000243469">
    <property type="component" value="Unassembled WGS sequence"/>
</dbReference>
<protein>
    <submittedName>
        <fullName evidence="2">Outer membrane lipid asymmetry maintenance protein MlaD</fullName>
    </submittedName>
</protein>
<feature type="domain" description="Mce/MlaD" evidence="1">
    <location>
        <begin position="39"/>
        <end position="116"/>
    </location>
</feature>
<organism evidence="2 3">
    <name type="scientific">Neptuniibacter caesariensis</name>
    <dbReference type="NCBI Taxonomy" id="207954"/>
    <lineage>
        <taxon>Bacteria</taxon>
        <taxon>Pseudomonadati</taxon>
        <taxon>Pseudomonadota</taxon>
        <taxon>Gammaproteobacteria</taxon>
        <taxon>Oceanospirillales</taxon>
        <taxon>Oceanospirillaceae</taxon>
        <taxon>Neptuniibacter</taxon>
    </lineage>
</organism>
<reference evidence="2 3" key="1">
    <citation type="submission" date="2017-10" db="EMBL/GenBank/DDBJ databases">
        <title>Novel microbial diversity and functional potential in the marine mammal oral microbiome.</title>
        <authorList>
            <person name="Dudek N.K."/>
            <person name="Sun C.L."/>
            <person name="Burstein D."/>
            <person name="Kantor R.S."/>
            <person name="Aliaga Goltsman D.S."/>
            <person name="Bik E.M."/>
            <person name="Thomas B.C."/>
            <person name="Banfield J.F."/>
            <person name="Relman D.A."/>
        </authorList>
    </citation>
    <scope>NUCLEOTIDE SEQUENCE [LARGE SCALE GENOMIC DNA]</scope>
    <source>
        <strain evidence="2">DOLJORAL78_47_21</strain>
    </source>
</reference>
<dbReference type="GO" id="GO:0005548">
    <property type="term" value="F:phospholipid transporter activity"/>
    <property type="evidence" value="ECO:0007669"/>
    <property type="project" value="TreeGrafter"/>
</dbReference>
<dbReference type="InterPro" id="IPR052336">
    <property type="entry name" value="MlaD_Phospholipid_Transporter"/>
</dbReference>
<comment type="caution">
    <text evidence="2">The sequence shown here is derived from an EMBL/GenBank/DDBJ whole genome shotgun (WGS) entry which is preliminary data.</text>
</comment>
<dbReference type="Pfam" id="PF02470">
    <property type="entry name" value="MlaD"/>
    <property type="match status" value="1"/>
</dbReference>
<evidence type="ECO:0000313" key="2">
    <source>
        <dbReference type="EMBL" id="PIE24002.1"/>
    </source>
</evidence>
<name>A0A2G6JMX7_NEPCE</name>
<gene>
    <name evidence="2" type="primary">mlaD</name>
    <name evidence="2" type="ORF">CSA60_03740</name>
</gene>
<dbReference type="STRING" id="207954.MED92_01629"/>
<accession>A0A2G6JMX7</accession>
<evidence type="ECO:0000313" key="3">
    <source>
        <dbReference type="Proteomes" id="UP000243469"/>
    </source>
</evidence>
<dbReference type="NCBIfam" id="TIGR04430">
    <property type="entry name" value="OM_asym_MlaD"/>
    <property type="match status" value="1"/>
</dbReference>
<dbReference type="AlphaFoldDB" id="A0A2G6JMX7"/>
<dbReference type="PANTHER" id="PTHR33371">
    <property type="entry name" value="INTERMEMBRANE PHOSPHOLIPID TRANSPORT SYSTEM BINDING PROTEIN MLAD-RELATED"/>
    <property type="match status" value="1"/>
</dbReference>
<dbReference type="InterPro" id="IPR030970">
    <property type="entry name" value="ABC_MlaD"/>
</dbReference>
<dbReference type="InterPro" id="IPR003399">
    <property type="entry name" value="Mce/MlaD"/>
</dbReference>
<sequence>MRMRILEISVGAFILAGVLAVIGLALNVSGLTVATNDNAYTVYARFENIGGLTPRAKVTMSGVTIGQVTKIELDTDMLVAKVAMEIDGSVDFLSVDSSAAILTAGLLGEQYIGLTVGAEEEFLQEGGVIEDTQSALVLEELIGKVLFNKVSE</sequence>
<evidence type="ECO:0000259" key="1">
    <source>
        <dbReference type="Pfam" id="PF02470"/>
    </source>
</evidence>
<proteinExistence type="predicted"/>
<dbReference type="EMBL" id="PDSH01000018">
    <property type="protein sequence ID" value="PIE24002.1"/>
    <property type="molecule type" value="Genomic_DNA"/>
</dbReference>